<dbReference type="PANTHER" id="PTHR24198">
    <property type="entry name" value="ANKYRIN REPEAT AND PROTEIN KINASE DOMAIN-CONTAINING PROTEIN"/>
    <property type="match status" value="1"/>
</dbReference>
<dbReference type="PROSITE" id="PS50297">
    <property type="entry name" value="ANK_REP_REGION"/>
    <property type="match status" value="1"/>
</dbReference>
<protein>
    <submittedName>
        <fullName evidence="4">Ankyrin</fullName>
    </submittedName>
</protein>
<evidence type="ECO:0000313" key="5">
    <source>
        <dbReference type="Proteomes" id="UP000244855"/>
    </source>
</evidence>
<dbReference type="PROSITE" id="PS50088">
    <property type="entry name" value="ANK_REPEAT"/>
    <property type="match status" value="1"/>
</dbReference>
<dbReference type="Gene3D" id="1.25.40.20">
    <property type="entry name" value="Ankyrin repeat-containing domain"/>
    <property type="match status" value="1"/>
</dbReference>
<dbReference type="OrthoDB" id="341259at2759"/>
<dbReference type="InterPro" id="IPR002110">
    <property type="entry name" value="Ankyrin_rpt"/>
</dbReference>
<evidence type="ECO:0000313" key="4">
    <source>
        <dbReference type="EMBL" id="PVH90693.1"/>
    </source>
</evidence>
<accession>A0A2V1CZQ0</accession>
<reference evidence="4 5" key="1">
    <citation type="journal article" date="2018" name="Sci. Rep.">
        <title>Comparative genomics provides insights into the lifestyle and reveals functional heterogeneity of dark septate endophytic fungi.</title>
        <authorList>
            <person name="Knapp D.G."/>
            <person name="Nemeth J.B."/>
            <person name="Barry K."/>
            <person name="Hainaut M."/>
            <person name="Henrissat B."/>
            <person name="Johnson J."/>
            <person name="Kuo A."/>
            <person name="Lim J.H.P."/>
            <person name="Lipzen A."/>
            <person name="Nolan M."/>
            <person name="Ohm R.A."/>
            <person name="Tamas L."/>
            <person name="Grigoriev I.V."/>
            <person name="Spatafora J.W."/>
            <person name="Nagy L.G."/>
            <person name="Kovacs G.M."/>
        </authorList>
    </citation>
    <scope>NUCLEOTIDE SEQUENCE [LARGE SCALE GENOMIC DNA]</scope>
    <source>
        <strain evidence="4 5">DSE2036</strain>
    </source>
</reference>
<feature type="non-terminal residue" evidence="4">
    <location>
        <position position="65"/>
    </location>
</feature>
<keyword evidence="2 3" id="KW-0040">ANK repeat</keyword>
<proteinExistence type="predicted"/>
<evidence type="ECO:0000256" key="1">
    <source>
        <dbReference type="ARBA" id="ARBA00022737"/>
    </source>
</evidence>
<keyword evidence="1" id="KW-0677">Repeat</keyword>
<evidence type="ECO:0000256" key="2">
    <source>
        <dbReference type="ARBA" id="ARBA00023043"/>
    </source>
</evidence>
<dbReference type="SUPFAM" id="SSF48403">
    <property type="entry name" value="Ankyrin repeat"/>
    <property type="match status" value="1"/>
</dbReference>
<dbReference type="EMBL" id="KZ806150">
    <property type="protein sequence ID" value="PVH90693.1"/>
    <property type="molecule type" value="Genomic_DNA"/>
</dbReference>
<gene>
    <name evidence="4" type="ORF">DM02DRAFT_507752</name>
</gene>
<feature type="repeat" description="ANK" evidence="3">
    <location>
        <begin position="45"/>
        <end position="65"/>
    </location>
</feature>
<dbReference type="PANTHER" id="PTHR24198:SF165">
    <property type="entry name" value="ANKYRIN REPEAT-CONTAINING PROTEIN-RELATED"/>
    <property type="match status" value="1"/>
</dbReference>
<keyword evidence="5" id="KW-1185">Reference proteome</keyword>
<dbReference type="AlphaFoldDB" id="A0A2V1CZQ0"/>
<organism evidence="4 5">
    <name type="scientific">Periconia macrospinosa</name>
    <dbReference type="NCBI Taxonomy" id="97972"/>
    <lineage>
        <taxon>Eukaryota</taxon>
        <taxon>Fungi</taxon>
        <taxon>Dikarya</taxon>
        <taxon>Ascomycota</taxon>
        <taxon>Pezizomycotina</taxon>
        <taxon>Dothideomycetes</taxon>
        <taxon>Pleosporomycetidae</taxon>
        <taxon>Pleosporales</taxon>
        <taxon>Massarineae</taxon>
        <taxon>Periconiaceae</taxon>
        <taxon>Periconia</taxon>
    </lineage>
</organism>
<sequence length="65" mass="7088">GRADINAKNYVDQTPLFLAAARADEKIVQLLLEKRGIEIDARNSNGYTPLSVAAVNGYEKVVTLL</sequence>
<name>A0A2V1CZQ0_9PLEO</name>
<feature type="non-terminal residue" evidence="4">
    <location>
        <position position="1"/>
    </location>
</feature>
<dbReference type="Proteomes" id="UP000244855">
    <property type="component" value="Unassembled WGS sequence"/>
</dbReference>
<dbReference type="Pfam" id="PF12796">
    <property type="entry name" value="Ank_2"/>
    <property type="match status" value="1"/>
</dbReference>
<evidence type="ECO:0000256" key="3">
    <source>
        <dbReference type="PROSITE-ProRule" id="PRU00023"/>
    </source>
</evidence>
<dbReference type="STRING" id="97972.A0A2V1CZQ0"/>
<dbReference type="InterPro" id="IPR036770">
    <property type="entry name" value="Ankyrin_rpt-contain_sf"/>
</dbReference>